<dbReference type="RefSeq" id="WP_374836239.1">
    <property type="nucleotide sequence ID" value="NZ_JBHEEW010000002.1"/>
</dbReference>
<accession>A0ABW3Z1K3</accession>
<evidence type="ECO:0000313" key="2">
    <source>
        <dbReference type="Proteomes" id="UP001597173"/>
    </source>
</evidence>
<sequence length="49" mass="5455">MLELTGPDHASVLVGRAQEVFTPDCLRFTYDINIERMQLPDGTPIVVPV</sequence>
<protein>
    <submittedName>
        <fullName evidence="1">Uncharacterized protein</fullName>
    </submittedName>
</protein>
<evidence type="ECO:0000313" key="1">
    <source>
        <dbReference type="EMBL" id="MFD1330065.1"/>
    </source>
</evidence>
<organism evidence="1 2">
    <name type="scientific">Mycoplana ramosa</name>
    <name type="common">Mycoplana bullata</name>
    <dbReference type="NCBI Taxonomy" id="40837"/>
    <lineage>
        <taxon>Bacteria</taxon>
        <taxon>Pseudomonadati</taxon>
        <taxon>Pseudomonadota</taxon>
        <taxon>Alphaproteobacteria</taxon>
        <taxon>Hyphomicrobiales</taxon>
        <taxon>Rhizobiaceae</taxon>
        <taxon>Mycoplana</taxon>
    </lineage>
</organism>
<gene>
    <name evidence="1" type="ORF">ACFQ33_19430</name>
</gene>
<name>A0ABW3Z1K3_MYCRA</name>
<keyword evidence="2" id="KW-1185">Reference proteome</keyword>
<dbReference type="EMBL" id="JBHTNF010000017">
    <property type="protein sequence ID" value="MFD1330065.1"/>
    <property type="molecule type" value="Genomic_DNA"/>
</dbReference>
<dbReference type="Proteomes" id="UP001597173">
    <property type="component" value="Unassembled WGS sequence"/>
</dbReference>
<reference evidence="2" key="1">
    <citation type="journal article" date="2019" name="Int. J. Syst. Evol. Microbiol.">
        <title>The Global Catalogue of Microorganisms (GCM) 10K type strain sequencing project: providing services to taxonomists for standard genome sequencing and annotation.</title>
        <authorList>
            <consortium name="The Broad Institute Genomics Platform"/>
            <consortium name="The Broad Institute Genome Sequencing Center for Infectious Disease"/>
            <person name="Wu L."/>
            <person name="Ma J."/>
        </authorList>
    </citation>
    <scope>NUCLEOTIDE SEQUENCE [LARGE SCALE GENOMIC DNA]</scope>
    <source>
        <strain evidence="2">CCUG 55609</strain>
    </source>
</reference>
<proteinExistence type="predicted"/>
<comment type="caution">
    <text evidence="1">The sequence shown here is derived from an EMBL/GenBank/DDBJ whole genome shotgun (WGS) entry which is preliminary data.</text>
</comment>